<keyword evidence="2" id="KW-0479">Metal-binding</keyword>
<organism evidence="4 5">
    <name type="scientific">Saccharopolyspora montiporae</name>
    <dbReference type="NCBI Taxonomy" id="2781240"/>
    <lineage>
        <taxon>Bacteria</taxon>
        <taxon>Bacillati</taxon>
        <taxon>Actinomycetota</taxon>
        <taxon>Actinomycetes</taxon>
        <taxon>Pseudonocardiales</taxon>
        <taxon>Pseudonocardiaceae</taxon>
        <taxon>Saccharopolyspora</taxon>
    </lineage>
</organism>
<keyword evidence="5" id="KW-1185">Reference proteome</keyword>
<protein>
    <submittedName>
        <fullName evidence="4">Fumarylacetoacetate hydrolase family protein</fullName>
    </submittedName>
</protein>
<dbReference type="Gene3D" id="3.90.850.10">
    <property type="entry name" value="Fumarylacetoacetase-like, C-terminal domain"/>
    <property type="match status" value="1"/>
</dbReference>
<dbReference type="AlphaFoldDB" id="A0A929BEA6"/>
<evidence type="ECO:0000313" key="5">
    <source>
        <dbReference type="Proteomes" id="UP000598360"/>
    </source>
</evidence>
<dbReference type="InterPro" id="IPR011234">
    <property type="entry name" value="Fumarylacetoacetase-like_C"/>
</dbReference>
<dbReference type="Proteomes" id="UP000598360">
    <property type="component" value="Unassembled WGS sequence"/>
</dbReference>
<comment type="similarity">
    <text evidence="1">Belongs to the FAH family.</text>
</comment>
<gene>
    <name evidence="4" type="ORF">IQ251_16275</name>
</gene>
<evidence type="ECO:0000256" key="1">
    <source>
        <dbReference type="ARBA" id="ARBA00010211"/>
    </source>
</evidence>
<feature type="domain" description="Fumarylacetoacetase-like C-terminal" evidence="3">
    <location>
        <begin position="177"/>
        <end position="362"/>
    </location>
</feature>
<dbReference type="InterPro" id="IPR051121">
    <property type="entry name" value="FAH"/>
</dbReference>
<dbReference type="PANTHER" id="PTHR42796">
    <property type="entry name" value="FUMARYLACETOACETATE HYDROLASE DOMAIN-CONTAINING PROTEIN 2A-RELATED"/>
    <property type="match status" value="1"/>
</dbReference>
<accession>A0A929BEA6</accession>
<comment type="caution">
    <text evidence="4">The sequence shown here is derived from an EMBL/GenBank/DDBJ whole genome shotgun (WGS) entry which is preliminary data.</text>
</comment>
<dbReference type="InterPro" id="IPR036663">
    <property type="entry name" value="Fumarylacetoacetase_C_sf"/>
</dbReference>
<evidence type="ECO:0000259" key="3">
    <source>
        <dbReference type="Pfam" id="PF01557"/>
    </source>
</evidence>
<dbReference type="SUPFAM" id="SSF56529">
    <property type="entry name" value="FAH"/>
    <property type="match status" value="1"/>
</dbReference>
<evidence type="ECO:0000256" key="2">
    <source>
        <dbReference type="ARBA" id="ARBA00022723"/>
    </source>
</evidence>
<keyword evidence="4" id="KW-0378">Hydrolase</keyword>
<proteinExistence type="inferred from homology"/>
<dbReference type="RefSeq" id="WP_193929451.1">
    <property type="nucleotide sequence ID" value="NZ_JADEYC010000030.1"/>
</dbReference>
<dbReference type="GO" id="GO:0044281">
    <property type="term" value="P:small molecule metabolic process"/>
    <property type="evidence" value="ECO:0007669"/>
    <property type="project" value="UniProtKB-ARBA"/>
</dbReference>
<dbReference type="EMBL" id="JADEYC010000030">
    <property type="protein sequence ID" value="MBE9376008.1"/>
    <property type="molecule type" value="Genomic_DNA"/>
</dbReference>
<dbReference type="GO" id="GO:0046872">
    <property type="term" value="F:metal ion binding"/>
    <property type="evidence" value="ECO:0007669"/>
    <property type="project" value="UniProtKB-KW"/>
</dbReference>
<dbReference type="GO" id="GO:0016787">
    <property type="term" value="F:hydrolase activity"/>
    <property type="evidence" value="ECO:0007669"/>
    <property type="project" value="UniProtKB-KW"/>
</dbReference>
<sequence>MELTAYTDDVLPRTGEATLIARVHDPGAGGPCVGAVREDHVVDLTPICPTVSDLLERGDAAELAGCARTSRSWPLADLLGGTLRGDRSAPRLLAPVDLQVLKAAGVTFARSMLERVVEERAAGDPRQAERLRAELADLLGGSLSGVRPGSEQAEQVKQALLERGMWSQYLEVGIGPDPEVFTKAPVLSAVGTGAQIGVLARSAWNNPEPELVVVADSRGRPVGASLANDVNLRDFEGRSALLLTEAKDNNASCALGPFLRLFDERFGLDEAAGAEVRLRITGTDGFQLEAVSRVGEISRHPRELLGHVHGRHHAYPDGFALLTGTMFAPTEDRDAPGQGFTHHRGDVVAISAPELGCLVNEVTSAEDAPDWSFGIRDLMHNLAARGLL</sequence>
<dbReference type="Pfam" id="PF01557">
    <property type="entry name" value="FAA_hydrolase"/>
    <property type="match status" value="1"/>
</dbReference>
<dbReference type="PANTHER" id="PTHR42796:SF7">
    <property type="entry name" value="2-DEHYDRO-3-DEOXY-D-ARABINONATE DEHYDRATASE"/>
    <property type="match status" value="1"/>
</dbReference>
<name>A0A929BEA6_9PSEU</name>
<reference evidence="4" key="1">
    <citation type="submission" date="2020-10" db="EMBL/GenBank/DDBJ databases">
        <title>Diversity and distribution of actinomycetes associated with coral in the coast of Hainan.</title>
        <authorList>
            <person name="Li F."/>
        </authorList>
    </citation>
    <scope>NUCLEOTIDE SEQUENCE</scope>
    <source>
        <strain evidence="4">HNM0983</strain>
    </source>
</reference>
<evidence type="ECO:0000313" key="4">
    <source>
        <dbReference type="EMBL" id="MBE9376008.1"/>
    </source>
</evidence>